<dbReference type="PROSITE" id="PS50076">
    <property type="entry name" value="DNAJ_2"/>
    <property type="match status" value="1"/>
</dbReference>
<dbReference type="Pfam" id="PF00226">
    <property type="entry name" value="DnaJ"/>
    <property type="match status" value="1"/>
</dbReference>
<feature type="domain" description="J" evidence="2">
    <location>
        <begin position="127"/>
        <end position="188"/>
    </location>
</feature>
<gene>
    <name evidence="3" type="ORF">PCOR1329_LOCUS85704</name>
</gene>
<evidence type="ECO:0000256" key="1">
    <source>
        <dbReference type="SAM" id="MobiDB-lite"/>
    </source>
</evidence>
<comment type="caution">
    <text evidence="3">The sequence shown here is derived from an EMBL/GenBank/DDBJ whole genome shotgun (WGS) entry which is preliminary data.</text>
</comment>
<feature type="non-terminal residue" evidence="3">
    <location>
        <position position="1"/>
    </location>
</feature>
<dbReference type="Proteomes" id="UP001189429">
    <property type="component" value="Unassembled WGS sequence"/>
</dbReference>
<dbReference type="InterPro" id="IPR052276">
    <property type="entry name" value="Diphthamide-biosynth_chaperone"/>
</dbReference>
<feature type="region of interest" description="Disordered" evidence="1">
    <location>
        <begin position="279"/>
        <end position="315"/>
    </location>
</feature>
<evidence type="ECO:0000313" key="4">
    <source>
        <dbReference type="Proteomes" id="UP001189429"/>
    </source>
</evidence>
<accession>A0ABN9YGM7</accession>
<proteinExistence type="predicted"/>
<dbReference type="SUPFAM" id="SSF46565">
    <property type="entry name" value="Chaperone J-domain"/>
    <property type="match status" value="1"/>
</dbReference>
<sequence>RAVAQAILAKVCQGTQAFRWEAHMGVPRAGEEELFDFVWSSIEKEPRVRNVSDELSLCESSSASAAAPSRRRLRGKQPAAHSGTITLVCVTCRRLVGKQPPPQLPAGAGGRARRAAGGRAAGAPIRGHYDRLGLRRSASAAEVRAAYRQLALATHPDKGGDSRLFLEITAAFEELSDEGRRAAYDRSLDLFSSGDGTFEGPPGGLGGAAPAAGAGVAGRRQAQYGAARIILEALLRPAGAGSAVAEAKAWAEQLQALPGAVLEALCDLVLCGGAAGSPGDGGSGACQPPHGRGSASQGGATRRARAPAVSAGCSGGRPRCIHWQKGSGYSVHVSWAGLSVSTPGTPSLAQALDWQIALAAAQGAAQARLRVARARAPRGLPPDPLTESELGAALEAEPGLRPTFSVALGRPGAGSK</sequence>
<keyword evidence="4" id="KW-1185">Reference proteome</keyword>
<dbReference type="PRINTS" id="PR00625">
    <property type="entry name" value="JDOMAIN"/>
</dbReference>
<evidence type="ECO:0000313" key="3">
    <source>
        <dbReference type="EMBL" id="CAK0912009.1"/>
    </source>
</evidence>
<evidence type="ECO:0000259" key="2">
    <source>
        <dbReference type="PROSITE" id="PS50076"/>
    </source>
</evidence>
<name>A0ABN9YGM7_9DINO</name>
<reference evidence="3" key="1">
    <citation type="submission" date="2023-10" db="EMBL/GenBank/DDBJ databases">
        <authorList>
            <person name="Chen Y."/>
            <person name="Shah S."/>
            <person name="Dougan E. K."/>
            <person name="Thang M."/>
            <person name="Chan C."/>
        </authorList>
    </citation>
    <scope>NUCLEOTIDE SEQUENCE [LARGE SCALE GENOMIC DNA]</scope>
</reference>
<dbReference type="SMART" id="SM00271">
    <property type="entry name" value="DnaJ"/>
    <property type="match status" value="1"/>
</dbReference>
<organism evidence="3 4">
    <name type="scientific">Prorocentrum cordatum</name>
    <dbReference type="NCBI Taxonomy" id="2364126"/>
    <lineage>
        <taxon>Eukaryota</taxon>
        <taxon>Sar</taxon>
        <taxon>Alveolata</taxon>
        <taxon>Dinophyceae</taxon>
        <taxon>Prorocentrales</taxon>
        <taxon>Prorocentraceae</taxon>
        <taxon>Prorocentrum</taxon>
    </lineage>
</organism>
<dbReference type="Gene3D" id="1.10.287.110">
    <property type="entry name" value="DnaJ domain"/>
    <property type="match status" value="1"/>
</dbReference>
<dbReference type="PANTHER" id="PTHR44240">
    <property type="entry name" value="DNAJ DOMAIN (PROKARYOTIC HEAT SHOCK PROTEIN)-RELATED"/>
    <property type="match status" value="1"/>
</dbReference>
<feature type="non-terminal residue" evidence="3">
    <location>
        <position position="416"/>
    </location>
</feature>
<dbReference type="CDD" id="cd06257">
    <property type="entry name" value="DnaJ"/>
    <property type="match status" value="1"/>
</dbReference>
<dbReference type="EMBL" id="CAUYUJ010022686">
    <property type="protein sequence ID" value="CAK0912009.1"/>
    <property type="molecule type" value="Genomic_DNA"/>
</dbReference>
<dbReference type="InterPro" id="IPR001623">
    <property type="entry name" value="DnaJ_domain"/>
</dbReference>
<dbReference type="InterPro" id="IPR036869">
    <property type="entry name" value="J_dom_sf"/>
</dbReference>
<dbReference type="PANTHER" id="PTHR44240:SF10">
    <property type="entry name" value="J DOMAIN-CONTAINING PROTEIN"/>
    <property type="match status" value="1"/>
</dbReference>
<protein>
    <recommendedName>
        <fullName evidence="2">J domain-containing protein</fullName>
    </recommendedName>
</protein>